<protein>
    <submittedName>
        <fullName evidence="2">Uncharacterized protein</fullName>
    </submittedName>
</protein>
<name>A0A554X6C2_9BURK</name>
<feature type="compositionally biased region" description="Basic and acidic residues" evidence="1">
    <location>
        <begin position="99"/>
        <end position="108"/>
    </location>
</feature>
<gene>
    <name evidence="2" type="ORF">Ttaiw_01565</name>
</gene>
<feature type="region of interest" description="Disordered" evidence="1">
    <location>
        <begin position="183"/>
        <end position="214"/>
    </location>
</feature>
<proteinExistence type="predicted"/>
<evidence type="ECO:0000256" key="1">
    <source>
        <dbReference type="SAM" id="MobiDB-lite"/>
    </source>
</evidence>
<organism evidence="2 3">
    <name type="scientific">Tepidimonas taiwanensis</name>
    <dbReference type="NCBI Taxonomy" id="307486"/>
    <lineage>
        <taxon>Bacteria</taxon>
        <taxon>Pseudomonadati</taxon>
        <taxon>Pseudomonadota</taxon>
        <taxon>Betaproteobacteria</taxon>
        <taxon>Burkholderiales</taxon>
        <taxon>Tepidimonas</taxon>
    </lineage>
</organism>
<dbReference type="RefSeq" id="WP_143897955.1">
    <property type="nucleotide sequence ID" value="NZ_CP083911.1"/>
</dbReference>
<evidence type="ECO:0000313" key="3">
    <source>
        <dbReference type="Proteomes" id="UP000317763"/>
    </source>
</evidence>
<feature type="compositionally biased region" description="Polar residues" evidence="1">
    <location>
        <begin position="188"/>
        <end position="214"/>
    </location>
</feature>
<dbReference type="Proteomes" id="UP000317763">
    <property type="component" value="Unassembled WGS sequence"/>
</dbReference>
<evidence type="ECO:0000313" key="2">
    <source>
        <dbReference type="EMBL" id="TSE31390.1"/>
    </source>
</evidence>
<accession>A0A554X6C2</accession>
<comment type="caution">
    <text evidence="2">The sequence shown here is derived from an EMBL/GenBank/DDBJ whole genome shotgun (WGS) entry which is preliminary data.</text>
</comment>
<dbReference type="STRING" id="307486.GCA_000807215_01487"/>
<keyword evidence="3" id="KW-1185">Reference proteome</keyword>
<feature type="compositionally biased region" description="Polar residues" evidence="1">
    <location>
        <begin position="65"/>
        <end position="77"/>
    </location>
</feature>
<feature type="region of interest" description="Disordered" evidence="1">
    <location>
        <begin position="57"/>
        <end position="137"/>
    </location>
</feature>
<dbReference type="EMBL" id="VJOM01000015">
    <property type="protein sequence ID" value="TSE31390.1"/>
    <property type="molecule type" value="Genomic_DNA"/>
</dbReference>
<dbReference type="AlphaFoldDB" id="A0A554X6C2"/>
<reference evidence="2 3" key="1">
    <citation type="submission" date="2019-07" db="EMBL/GenBank/DDBJ databases">
        <title>Tepidimonas taiwanensis I1-1 draft genome.</title>
        <authorList>
            <person name="Da Costa M.S."/>
            <person name="Froufe H.J.C."/>
            <person name="Egas C."/>
            <person name="Albuquerque L."/>
        </authorList>
    </citation>
    <scope>NUCLEOTIDE SEQUENCE [LARGE SCALE GENOMIC DNA]</scope>
    <source>
        <strain evidence="2 3">I1-1</strain>
    </source>
</reference>
<sequence>MRQIPAFLTTLVAFTALLLLGPLWGIVFGLASFAVGDTLLLRRELRSLRRQIDQMVAKPGAPQQGCPSLASSAQTARDTQRDEPSVPPSPRASCETDTQDAHHERTEKALPPIGGETETEVIPERRPADPEFPDGVEDRIHRGTVTVAENIRAPMTLASQPDTQNRSWAKPATATIQTVALPPKSVDLVSSGSSRLANDTPQIDKSSTQVRTRP</sequence>